<dbReference type="EMBL" id="MN583270">
    <property type="protein sequence ID" value="QHU24545.1"/>
    <property type="molecule type" value="Genomic_DNA"/>
</dbReference>
<gene>
    <name evidence="1" type="ORF">GUL26_30685</name>
</gene>
<geneLocation type="plasmid" evidence="2">
    <name>pNK546b</name>
</geneLocation>
<reference evidence="1" key="2">
    <citation type="submission" date="2020-01" db="EMBL/GenBank/DDBJ databases">
        <title>Bacteria Cultured from War Wounds Associated with the Conflict in Eastern Ukraine.</title>
        <authorList>
            <person name="Snesrud E."/>
            <person name="Galac M.R."/>
            <person name="Mc Gann P."/>
            <person name="Valentine K."/>
            <person name="Viacheslav K."/>
        </authorList>
    </citation>
    <scope>NUCLEOTIDE SEQUENCE</scope>
    <source>
        <strain evidence="1">VNMU148</strain>
    </source>
</reference>
<evidence type="ECO:0000313" key="3">
    <source>
        <dbReference type="Proteomes" id="UP000644192"/>
    </source>
</evidence>
<dbReference type="Proteomes" id="UP000644192">
    <property type="component" value="Unassembled WGS sequence"/>
</dbReference>
<proteinExistence type="predicted"/>
<dbReference type="AlphaFoldDB" id="A0A6B1YFV7"/>
<dbReference type="EMBL" id="WXZT01000029">
    <property type="protein sequence ID" value="MZZ16638.1"/>
    <property type="molecule type" value="Genomic_DNA"/>
</dbReference>
<name>A0A6B1YFV7_PSEAI</name>
<dbReference type="RefSeq" id="WP_079384426.1">
    <property type="nucleotide sequence ID" value="NZ_BSAO01000026.1"/>
</dbReference>
<reference evidence="2" key="1">
    <citation type="submission" date="2019-10" db="EMBL/GenBank/DDBJ databases">
        <title>Extensively Drug-Resistant Pseudomonas aeruginosa ST664 clone carrying KPC-2-encoding megaplasmid in a burn clinic.</title>
        <authorList>
            <person name="Li Z."/>
            <person name="Cai Z."/>
            <person name="Cai Z."/>
            <person name="Zhang Y."/>
            <person name="Fu T."/>
            <person name="Jin Y."/>
            <person name="Cheng Z."/>
            <person name="Jin S."/>
            <person name="Wu W."/>
            <person name="Yang L."/>
            <person name="Bai F."/>
        </authorList>
    </citation>
    <scope>NUCLEOTIDE SEQUENCE</scope>
    <source>
        <strain evidence="2">NK546</strain>
        <plasmid evidence="2">pNK546b</plasmid>
    </source>
</reference>
<keyword evidence="2" id="KW-0614">Plasmid</keyword>
<sequence length="90" mass="10151">MPIVYLVMATAIQSKPPIPLRVFQDRAQAEKWQAELISYHICPPDIPVGDDAGSWKAYDAQMEAWRSAHPAGFDASRYQRFGVYEVPADL</sequence>
<evidence type="ECO:0000313" key="1">
    <source>
        <dbReference type="EMBL" id="MZZ16638.1"/>
    </source>
</evidence>
<accession>A0A6B1YFV7</accession>
<organism evidence="1 3">
    <name type="scientific">Pseudomonas aeruginosa</name>
    <dbReference type="NCBI Taxonomy" id="287"/>
    <lineage>
        <taxon>Bacteria</taxon>
        <taxon>Pseudomonadati</taxon>
        <taxon>Pseudomonadota</taxon>
        <taxon>Gammaproteobacteria</taxon>
        <taxon>Pseudomonadales</taxon>
        <taxon>Pseudomonadaceae</taxon>
        <taxon>Pseudomonas</taxon>
    </lineage>
</organism>
<evidence type="ECO:0000313" key="2">
    <source>
        <dbReference type="EMBL" id="QHU24545.1"/>
    </source>
</evidence>
<protein>
    <submittedName>
        <fullName evidence="1">Uncharacterized protein</fullName>
    </submittedName>
</protein>